<accession>A0AAD4Q1X1</accession>
<dbReference type="CDD" id="cd12108">
    <property type="entry name" value="Hr-like"/>
    <property type="match status" value="1"/>
</dbReference>
<dbReference type="PANTHER" id="PTHR38048:SF2">
    <property type="entry name" value="HEMERYTHRIN-LIKE DOMAIN-CONTAINING PROTEIN"/>
    <property type="match status" value="1"/>
</dbReference>
<evidence type="ECO:0000259" key="1">
    <source>
        <dbReference type="Pfam" id="PF01814"/>
    </source>
</evidence>
<dbReference type="Gene3D" id="1.20.120.520">
    <property type="entry name" value="nmb1532 protein domain like"/>
    <property type="match status" value="1"/>
</dbReference>
<keyword evidence="3" id="KW-1185">Reference proteome</keyword>
<dbReference type="Pfam" id="PF01814">
    <property type="entry name" value="Hemerythrin"/>
    <property type="match status" value="1"/>
</dbReference>
<organism evidence="2 3">
    <name type="scientific">Talaromyces proteolyticus</name>
    <dbReference type="NCBI Taxonomy" id="1131652"/>
    <lineage>
        <taxon>Eukaryota</taxon>
        <taxon>Fungi</taxon>
        <taxon>Dikarya</taxon>
        <taxon>Ascomycota</taxon>
        <taxon>Pezizomycotina</taxon>
        <taxon>Eurotiomycetes</taxon>
        <taxon>Eurotiomycetidae</taxon>
        <taxon>Eurotiales</taxon>
        <taxon>Trichocomaceae</taxon>
        <taxon>Talaromyces</taxon>
        <taxon>Talaromyces sect. Bacilispori</taxon>
    </lineage>
</organism>
<dbReference type="RefSeq" id="XP_046076070.1">
    <property type="nucleotide sequence ID" value="XM_046219735.1"/>
</dbReference>
<dbReference type="GeneID" id="70250022"/>
<sequence length="282" mass="31917">MNISSLYSPVKAENSNTTIASGTTSTTAISQERKLWASYPFKLISDTGLSARPDVSRDHYVIKFTKDMALIHNIVLRGLNASYNQCLAVAPNTPAARDFLIFNQCVFEMLKSHHDMEEDHLFPALENALGQPGAMADNVREHHDFHDGLVRFHDYVFLTEPSNYDGSTLLAILKSFGSLVEKHLHNEIAPLYDLHIIESDTLRALWNGVEKHYQPNFDKYRHIPLAMTCADNAFEIDGQVSPFPPLPTFAAYIVKFLWGRKFSGAWDFAPSYFNGQLRVQHE</sequence>
<evidence type="ECO:0000313" key="2">
    <source>
        <dbReference type="EMBL" id="KAH8703052.1"/>
    </source>
</evidence>
<dbReference type="PANTHER" id="PTHR38048">
    <property type="entry name" value="EXPRESSED PROTEIN"/>
    <property type="match status" value="1"/>
</dbReference>
<dbReference type="EMBL" id="JAJTJA010000002">
    <property type="protein sequence ID" value="KAH8703052.1"/>
    <property type="molecule type" value="Genomic_DNA"/>
</dbReference>
<feature type="domain" description="Hemerythrin-like" evidence="1">
    <location>
        <begin position="107"/>
        <end position="188"/>
    </location>
</feature>
<dbReference type="InterPro" id="IPR053206">
    <property type="entry name" value="Dimeric_xanthone_biosynth"/>
</dbReference>
<protein>
    <recommendedName>
        <fullName evidence="1">Hemerythrin-like domain-containing protein</fullName>
    </recommendedName>
</protein>
<gene>
    <name evidence="2" type="ORF">BGW36DRAFT_422632</name>
</gene>
<evidence type="ECO:0000313" key="3">
    <source>
        <dbReference type="Proteomes" id="UP001201262"/>
    </source>
</evidence>
<dbReference type="InterPro" id="IPR012312">
    <property type="entry name" value="Hemerythrin-like"/>
</dbReference>
<name>A0AAD4Q1X1_9EURO</name>
<reference evidence="2" key="1">
    <citation type="submission" date="2021-12" db="EMBL/GenBank/DDBJ databases">
        <title>Convergent genome expansion in fungi linked to evolution of root-endophyte symbiosis.</title>
        <authorList>
            <consortium name="DOE Joint Genome Institute"/>
            <person name="Ke Y.-H."/>
            <person name="Bonito G."/>
            <person name="Liao H.-L."/>
            <person name="Looney B."/>
            <person name="Rojas-Flechas A."/>
            <person name="Nash J."/>
            <person name="Hameed K."/>
            <person name="Schadt C."/>
            <person name="Martin F."/>
            <person name="Crous P.W."/>
            <person name="Miettinen O."/>
            <person name="Magnuson J.K."/>
            <person name="Labbe J."/>
            <person name="Jacobson D."/>
            <person name="Doktycz M.J."/>
            <person name="Veneault-Fourrey C."/>
            <person name="Kuo A."/>
            <person name="Mondo S."/>
            <person name="Calhoun S."/>
            <person name="Riley R."/>
            <person name="Ohm R."/>
            <person name="LaButti K."/>
            <person name="Andreopoulos B."/>
            <person name="Pangilinan J."/>
            <person name="Nolan M."/>
            <person name="Tritt A."/>
            <person name="Clum A."/>
            <person name="Lipzen A."/>
            <person name="Daum C."/>
            <person name="Barry K."/>
            <person name="Grigoriev I.V."/>
            <person name="Vilgalys R."/>
        </authorList>
    </citation>
    <scope>NUCLEOTIDE SEQUENCE</scope>
    <source>
        <strain evidence="2">PMI_201</strain>
    </source>
</reference>
<proteinExistence type="predicted"/>
<dbReference type="Proteomes" id="UP001201262">
    <property type="component" value="Unassembled WGS sequence"/>
</dbReference>
<comment type="caution">
    <text evidence="2">The sequence shown here is derived from an EMBL/GenBank/DDBJ whole genome shotgun (WGS) entry which is preliminary data.</text>
</comment>
<dbReference type="AlphaFoldDB" id="A0AAD4Q1X1"/>